<gene>
    <name evidence="6" type="ORF">C8N44_11358</name>
</gene>
<keyword evidence="7" id="KW-1185">Reference proteome</keyword>
<accession>A0A2T6ATM8</accession>
<name>A0A2T6ATM8_9RHOB</name>
<organism evidence="6 7">
    <name type="scientific">Allosediminivita pacifica</name>
    <dbReference type="NCBI Taxonomy" id="1267769"/>
    <lineage>
        <taxon>Bacteria</taxon>
        <taxon>Pseudomonadati</taxon>
        <taxon>Pseudomonadota</taxon>
        <taxon>Alphaproteobacteria</taxon>
        <taxon>Rhodobacterales</taxon>
        <taxon>Paracoccaceae</taxon>
        <taxon>Allosediminivita</taxon>
    </lineage>
</organism>
<dbReference type="RefSeq" id="WP_107976678.1">
    <property type="nucleotide sequence ID" value="NZ_BMEZ01000010.1"/>
</dbReference>
<dbReference type="AlphaFoldDB" id="A0A2T6ATM8"/>
<evidence type="ECO:0000313" key="6">
    <source>
        <dbReference type="EMBL" id="PTX47173.1"/>
    </source>
</evidence>
<keyword evidence="2" id="KW-0479">Metal-binding</keyword>
<dbReference type="EMBL" id="QBKN01000013">
    <property type="protein sequence ID" value="PTX47173.1"/>
    <property type="molecule type" value="Genomic_DNA"/>
</dbReference>
<keyword evidence="3" id="KW-0862">Zinc</keyword>
<keyword evidence="4" id="KW-0456">Lyase</keyword>
<evidence type="ECO:0000256" key="3">
    <source>
        <dbReference type="ARBA" id="ARBA00022833"/>
    </source>
</evidence>
<dbReference type="PANTHER" id="PTHR33337">
    <property type="entry name" value="GFA DOMAIN-CONTAINING PROTEIN"/>
    <property type="match status" value="1"/>
</dbReference>
<comment type="similarity">
    <text evidence="1">Belongs to the Gfa family.</text>
</comment>
<evidence type="ECO:0000256" key="1">
    <source>
        <dbReference type="ARBA" id="ARBA00005495"/>
    </source>
</evidence>
<dbReference type="GO" id="GO:0046872">
    <property type="term" value="F:metal ion binding"/>
    <property type="evidence" value="ECO:0007669"/>
    <property type="project" value="UniProtKB-KW"/>
</dbReference>
<evidence type="ECO:0000313" key="7">
    <source>
        <dbReference type="Proteomes" id="UP000244069"/>
    </source>
</evidence>
<dbReference type="OrthoDB" id="9807246at2"/>
<dbReference type="PROSITE" id="PS51891">
    <property type="entry name" value="CENP_V_GFA"/>
    <property type="match status" value="1"/>
</dbReference>
<sequence>MDEIRGHCLCGACSFSLRGPHNWVAHCHCESCRRATASPMTTFIGHPDGAWNWTGQIPARYESSPGQTRGFCATCGSPMFYASDRFPGETHFYAALLEDPSGLVPSVTYHGDEALQWAPTLCPAEA</sequence>
<evidence type="ECO:0000256" key="4">
    <source>
        <dbReference type="ARBA" id="ARBA00023239"/>
    </source>
</evidence>
<dbReference type="Pfam" id="PF04828">
    <property type="entry name" value="GFA"/>
    <property type="match status" value="1"/>
</dbReference>
<protein>
    <recommendedName>
        <fullName evidence="5">CENP-V/GFA domain-containing protein</fullName>
    </recommendedName>
</protein>
<dbReference type="InterPro" id="IPR006913">
    <property type="entry name" value="CENP-V/GFA"/>
</dbReference>
<dbReference type="PANTHER" id="PTHR33337:SF40">
    <property type="entry name" value="CENP-V_GFA DOMAIN-CONTAINING PROTEIN-RELATED"/>
    <property type="match status" value="1"/>
</dbReference>
<proteinExistence type="inferred from homology"/>
<evidence type="ECO:0000256" key="2">
    <source>
        <dbReference type="ARBA" id="ARBA00022723"/>
    </source>
</evidence>
<dbReference type="Proteomes" id="UP000244069">
    <property type="component" value="Unassembled WGS sequence"/>
</dbReference>
<evidence type="ECO:0000259" key="5">
    <source>
        <dbReference type="PROSITE" id="PS51891"/>
    </source>
</evidence>
<dbReference type="SUPFAM" id="SSF51316">
    <property type="entry name" value="Mss4-like"/>
    <property type="match status" value="1"/>
</dbReference>
<dbReference type="Gene3D" id="3.90.1590.10">
    <property type="entry name" value="glutathione-dependent formaldehyde- activating enzyme (gfa)"/>
    <property type="match status" value="1"/>
</dbReference>
<feature type="domain" description="CENP-V/GFA" evidence="5">
    <location>
        <begin position="4"/>
        <end position="107"/>
    </location>
</feature>
<reference evidence="6 7" key="1">
    <citation type="submission" date="2018-04" db="EMBL/GenBank/DDBJ databases">
        <title>Genomic Encyclopedia of Archaeal and Bacterial Type Strains, Phase II (KMG-II): from individual species to whole genera.</title>
        <authorList>
            <person name="Goeker M."/>
        </authorList>
    </citation>
    <scope>NUCLEOTIDE SEQUENCE [LARGE SCALE GENOMIC DNA]</scope>
    <source>
        <strain evidence="6 7">DSM 29329</strain>
    </source>
</reference>
<dbReference type="GO" id="GO:0016846">
    <property type="term" value="F:carbon-sulfur lyase activity"/>
    <property type="evidence" value="ECO:0007669"/>
    <property type="project" value="InterPro"/>
</dbReference>
<dbReference type="InterPro" id="IPR011057">
    <property type="entry name" value="Mss4-like_sf"/>
</dbReference>
<comment type="caution">
    <text evidence="6">The sequence shown here is derived from an EMBL/GenBank/DDBJ whole genome shotgun (WGS) entry which is preliminary data.</text>
</comment>